<reference evidence="1 2" key="1">
    <citation type="submission" date="2015-01" db="EMBL/GenBank/DDBJ databases">
        <title>Evolution of Trichinella species and genotypes.</title>
        <authorList>
            <person name="Korhonen P.K."/>
            <person name="Edoardo P."/>
            <person name="Giuseppe L.R."/>
            <person name="Gasser R.B."/>
        </authorList>
    </citation>
    <scope>NUCLEOTIDE SEQUENCE [LARGE SCALE GENOMIC DNA]</scope>
    <source>
        <strain evidence="1">ISS2496</strain>
    </source>
</reference>
<evidence type="ECO:0000313" key="2">
    <source>
        <dbReference type="Proteomes" id="UP000054783"/>
    </source>
</evidence>
<proteinExistence type="predicted"/>
<comment type="caution">
    <text evidence="1">The sequence shown here is derived from an EMBL/GenBank/DDBJ whole genome shotgun (WGS) entry which is preliminary data.</text>
</comment>
<gene>
    <name evidence="1" type="ORF">T12_4667</name>
</gene>
<keyword evidence="2" id="KW-1185">Reference proteome</keyword>
<accession>A0A0V0Z6Z2</accession>
<dbReference type="AlphaFoldDB" id="A0A0V0Z6Z2"/>
<name>A0A0V0Z6Z2_9BILA</name>
<dbReference type="EMBL" id="JYDQ01000352">
    <property type="protein sequence ID" value="KRY08223.1"/>
    <property type="molecule type" value="Genomic_DNA"/>
</dbReference>
<evidence type="ECO:0000313" key="1">
    <source>
        <dbReference type="EMBL" id="KRY08223.1"/>
    </source>
</evidence>
<dbReference type="Proteomes" id="UP000054783">
    <property type="component" value="Unassembled WGS sequence"/>
</dbReference>
<organism evidence="1 2">
    <name type="scientific">Trichinella patagoniensis</name>
    <dbReference type="NCBI Taxonomy" id="990121"/>
    <lineage>
        <taxon>Eukaryota</taxon>
        <taxon>Metazoa</taxon>
        <taxon>Ecdysozoa</taxon>
        <taxon>Nematoda</taxon>
        <taxon>Enoplea</taxon>
        <taxon>Dorylaimia</taxon>
        <taxon>Trichinellida</taxon>
        <taxon>Trichinellidae</taxon>
        <taxon>Trichinella</taxon>
    </lineage>
</organism>
<sequence>MTTAVKVPDTFFLEDKVTESSSNKNKNLNLKHGWVHRPPCKEAKALNLPVNEPVLMKKAEAFAIE</sequence>
<protein>
    <submittedName>
        <fullName evidence="1">Uncharacterized protein</fullName>
    </submittedName>
</protein>